<dbReference type="EMBL" id="LAZR01059583">
    <property type="protein sequence ID" value="KKK67495.1"/>
    <property type="molecule type" value="Genomic_DNA"/>
</dbReference>
<proteinExistence type="predicted"/>
<comment type="caution">
    <text evidence="1">The sequence shown here is derived from an EMBL/GenBank/DDBJ whole genome shotgun (WGS) entry which is preliminary data.</text>
</comment>
<name>A0A0F8Y1S2_9ZZZZ</name>
<reference evidence="1" key="1">
    <citation type="journal article" date="2015" name="Nature">
        <title>Complex archaea that bridge the gap between prokaryotes and eukaryotes.</title>
        <authorList>
            <person name="Spang A."/>
            <person name="Saw J.H."/>
            <person name="Jorgensen S.L."/>
            <person name="Zaremba-Niedzwiedzka K."/>
            <person name="Martijn J."/>
            <person name="Lind A.E."/>
            <person name="van Eijk R."/>
            <person name="Schleper C."/>
            <person name="Guy L."/>
            <person name="Ettema T.J."/>
        </authorList>
    </citation>
    <scope>NUCLEOTIDE SEQUENCE</scope>
</reference>
<gene>
    <name evidence="1" type="ORF">LCGC14_2953530</name>
</gene>
<dbReference type="AlphaFoldDB" id="A0A0F8Y1S2"/>
<feature type="non-terminal residue" evidence="1">
    <location>
        <position position="47"/>
    </location>
</feature>
<protein>
    <submittedName>
        <fullName evidence="1">Uncharacterized protein</fullName>
    </submittedName>
</protein>
<sequence length="47" mass="5227">MVIDWDNYPNAPGTPTHGTLHGYEWKDSETLELRVICANLVALGNDV</sequence>
<accession>A0A0F8Y1S2</accession>
<organism evidence="1">
    <name type="scientific">marine sediment metagenome</name>
    <dbReference type="NCBI Taxonomy" id="412755"/>
    <lineage>
        <taxon>unclassified sequences</taxon>
        <taxon>metagenomes</taxon>
        <taxon>ecological metagenomes</taxon>
    </lineage>
</organism>
<evidence type="ECO:0000313" key="1">
    <source>
        <dbReference type="EMBL" id="KKK67495.1"/>
    </source>
</evidence>